<evidence type="ECO:0000256" key="1">
    <source>
        <dbReference type="ARBA" id="ARBA00004651"/>
    </source>
</evidence>
<feature type="transmembrane region" description="Helical" evidence="14">
    <location>
        <begin position="25"/>
        <end position="53"/>
    </location>
</feature>
<feature type="domain" description="G-protein coupled receptors family 1 profile" evidence="15">
    <location>
        <begin position="41"/>
        <end position="289"/>
    </location>
</feature>
<feature type="transmembrane region" description="Helical" evidence="14">
    <location>
        <begin position="60"/>
        <end position="78"/>
    </location>
</feature>
<dbReference type="InterPro" id="IPR017452">
    <property type="entry name" value="GPCR_Rhodpsn_7TM"/>
</dbReference>
<dbReference type="Gene3D" id="1.20.1070.10">
    <property type="entry name" value="Rhodopsin 7-helix transmembrane proteins"/>
    <property type="match status" value="1"/>
</dbReference>
<evidence type="ECO:0000256" key="14">
    <source>
        <dbReference type="RuleBase" id="RU363047"/>
    </source>
</evidence>
<dbReference type="SUPFAM" id="SSF81321">
    <property type="entry name" value="Family A G protein-coupled receptor-like"/>
    <property type="match status" value="1"/>
</dbReference>
<feature type="transmembrane region" description="Helical" evidence="14">
    <location>
        <begin position="98"/>
        <end position="120"/>
    </location>
</feature>
<dbReference type="InterPro" id="IPR000725">
    <property type="entry name" value="Olfact_rcpt"/>
</dbReference>
<dbReference type="GO" id="GO:0004984">
    <property type="term" value="F:olfactory receptor activity"/>
    <property type="evidence" value="ECO:0007669"/>
    <property type="project" value="InterPro"/>
</dbReference>
<evidence type="ECO:0000256" key="10">
    <source>
        <dbReference type="ARBA" id="ARBA00023170"/>
    </source>
</evidence>
<evidence type="ECO:0000256" key="5">
    <source>
        <dbReference type="ARBA" id="ARBA00022725"/>
    </source>
</evidence>
<evidence type="ECO:0000256" key="2">
    <source>
        <dbReference type="ARBA" id="ARBA00022475"/>
    </source>
</evidence>
<evidence type="ECO:0000256" key="11">
    <source>
        <dbReference type="ARBA" id="ARBA00023180"/>
    </source>
</evidence>
<dbReference type="PRINTS" id="PR00245">
    <property type="entry name" value="OLFACTORYR"/>
</dbReference>
<evidence type="ECO:0000256" key="13">
    <source>
        <dbReference type="RuleBase" id="RU000688"/>
    </source>
</evidence>
<keyword evidence="9" id="KW-1015">Disulfide bond</keyword>
<evidence type="ECO:0000256" key="8">
    <source>
        <dbReference type="ARBA" id="ARBA00023136"/>
    </source>
</evidence>
<keyword evidence="5 14" id="KW-0552">Olfaction</keyword>
<keyword evidence="6 14" id="KW-1133">Transmembrane helix</keyword>
<feature type="transmembrane region" description="Helical" evidence="14">
    <location>
        <begin position="198"/>
        <end position="219"/>
    </location>
</feature>
<dbReference type="AlphaFoldDB" id="A0AAV3A730"/>
<dbReference type="PROSITE" id="PS50262">
    <property type="entry name" value="G_PROTEIN_RECEP_F1_2"/>
    <property type="match status" value="1"/>
</dbReference>
<dbReference type="InterPro" id="IPR000276">
    <property type="entry name" value="GPCR_Rhodpsn"/>
</dbReference>
<dbReference type="GO" id="GO:0005886">
    <property type="term" value="C:plasma membrane"/>
    <property type="evidence" value="ECO:0007669"/>
    <property type="project" value="UniProtKB-SubCell"/>
</dbReference>
<dbReference type="PRINTS" id="PR00237">
    <property type="entry name" value="GPCRRHODOPSN"/>
</dbReference>
<accession>A0AAV3A730</accession>
<keyword evidence="10 13" id="KW-0675">Receptor</keyword>
<protein>
    <recommendedName>
        <fullName evidence="14">Olfactory receptor</fullName>
    </recommendedName>
</protein>
<dbReference type="GO" id="GO:0004930">
    <property type="term" value="F:G protein-coupled receptor activity"/>
    <property type="evidence" value="ECO:0007669"/>
    <property type="project" value="UniProtKB-KW"/>
</dbReference>
<dbReference type="PANTHER" id="PTHR24242">
    <property type="entry name" value="G-PROTEIN COUPLED RECEPTOR"/>
    <property type="match status" value="1"/>
</dbReference>
<dbReference type="Proteomes" id="UP001181693">
    <property type="component" value="Unassembled WGS sequence"/>
</dbReference>
<keyword evidence="12 13" id="KW-0807">Transducer</keyword>
<dbReference type="EMBL" id="DYDO01000006">
    <property type="protein sequence ID" value="DBA22924.1"/>
    <property type="molecule type" value="Genomic_DNA"/>
</dbReference>
<keyword evidence="2 14" id="KW-1003">Cell membrane</keyword>
<dbReference type="PANTHER" id="PTHR24242:SF397">
    <property type="entry name" value="OLFACTORY RECEPTOR"/>
    <property type="match status" value="1"/>
</dbReference>
<feature type="transmembrane region" description="Helical" evidence="14">
    <location>
        <begin position="141"/>
        <end position="163"/>
    </location>
</feature>
<keyword evidence="7 13" id="KW-0297">G-protein coupled receptor</keyword>
<organism evidence="16 17">
    <name type="scientific">Pyxicephalus adspersus</name>
    <name type="common">African bullfrog</name>
    <dbReference type="NCBI Taxonomy" id="30357"/>
    <lineage>
        <taxon>Eukaryota</taxon>
        <taxon>Metazoa</taxon>
        <taxon>Chordata</taxon>
        <taxon>Craniata</taxon>
        <taxon>Vertebrata</taxon>
        <taxon>Euteleostomi</taxon>
        <taxon>Amphibia</taxon>
        <taxon>Batrachia</taxon>
        <taxon>Anura</taxon>
        <taxon>Neobatrachia</taxon>
        <taxon>Ranoidea</taxon>
        <taxon>Pyxicephalidae</taxon>
        <taxon>Pyxicephalinae</taxon>
        <taxon>Pyxicephalus</taxon>
    </lineage>
</organism>
<keyword evidence="8 14" id="KW-0472">Membrane</keyword>
<gene>
    <name evidence="16" type="ORF">GDO54_013912</name>
</gene>
<keyword evidence="11" id="KW-0325">Glycoprotein</keyword>
<name>A0AAV3A730_PYXAD</name>
<dbReference type="PROSITE" id="PS00237">
    <property type="entry name" value="G_PROTEIN_RECEP_F1_1"/>
    <property type="match status" value="1"/>
</dbReference>
<keyword evidence="17" id="KW-1185">Reference proteome</keyword>
<evidence type="ECO:0000256" key="4">
    <source>
        <dbReference type="ARBA" id="ARBA00022692"/>
    </source>
</evidence>
<feature type="transmembrane region" description="Helical" evidence="14">
    <location>
        <begin position="272"/>
        <end position="291"/>
    </location>
</feature>
<evidence type="ECO:0000313" key="16">
    <source>
        <dbReference type="EMBL" id="DBA22924.1"/>
    </source>
</evidence>
<evidence type="ECO:0000256" key="12">
    <source>
        <dbReference type="ARBA" id="ARBA00023224"/>
    </source>
</evidence>
<evidence type="ECO:0000313" key="17">
    <source>
        <dbReference type="Proteomes" id="UP001181693"/>
    </source>
</evidence>
<comment type="similarity">
    <text evidence="13">Belongs to the G-protein coupled receptor 1 family.</text>
</comment>
<evidence type="ECO:0000256" key="3">
    <source>
        <dbReference type="ARBA" id="ARBA00022606"/>
    </source>
</evidence>
<comment type="caution">
    <text evidence="16">The sequence shown here is derived from an EMBL/GenBank/DDBJ whole genome shotgun (WGS) entry which is preliminary data.</text>
</comment>
<evidence type="ECO:0000256" key="6">
    <source>
        <dbReference type="ARBA" id="ARBA00022989"/>
    </source>
</evidence>
<dbReference type="FunFam" id="1.20.1070.10:FF:000001">
    <property type="entry name" value="Olfactory receptor"/>
    <property type="match status" value="1"/>
</dbReference>
<keyword evidence="4 13" id="KW-0812">Transmembrane</keyword>
<dbReference type="Pfam" id="PF13853">
    <property type="entry name" value="7tm_4"/>
    <property type="match status" value="1"/>
</dbReference>
<evidence type="ECO:0000256" key="7">
    <source>
        <dbReference type="ARBA" id="ARBA00023040"/>
    </source>
</evidence>
<comment type="subcellular location">
    <subcellularLocation>
        <location evidence="1 14">Cell membrane</location>
        <topology evidence="1 14">Multi-pass membrane protein</topology>
    </subcellularLocation>
</comment>
<keyword evidence="3 14" id="KW-0716">Sensory transduction</keyword>
<proteinExistence type="inferred from homology"/>
<evidence type="ECO:0000259" key="15">
    <source>
        <dbReference type="PROSITE" id="PS50262"/>
    </source>
</evidence>
<dbReference type="InterPro" id="IPR050939">
    <property type="entry name" value="Olfactory_GPCR1"/>
</dbReference>
<feature type="transmembrane region" description="Helical" evidence="14">
    <location>
        <begin position="240"/>
        <end position="260"/>
    </location>
</feature>
<sequence>MVDTNETLVTEFILLGFSGTKNIKLLLFGIFFFIYIITVTGNIVIVTIVYVDLHLHTPMYFYLGNLSFLEILYTTNIIPRMLFNIITENHIVSFLECIAQLYFFGSLGSTECFLLGVMAYDRYVAICKPLHYATIISTKTSVLMALCSWCAGFIATFGAIILVSQLHFCGPNTIKHFFCDLHPVLELSCKNANTMNTVAWTLASTILLGSCLLTLASYIRIMLTIMRIPSKDRQKAFSTCTAHLTVVVIFYGAMISMYVSPKSPSNVDFNKFSSLLYTVVTPFLNPFIYSLRNQEVKQAIIKAVIRLCIH</sequence>
<evidence type="ECO:0000256" key="9">
    <source>
        <dbReference type="ARBA" id="ARBA00023157"/>
    </source>
</evidence>
<reference evidence="16" key="1">
    <citation type="thesis" date="2020" institute="ProQuest LLC" country="789 East Eisenhower Parkway, Ann Arbor, MI, USA">
        <title>Comparative Genomics and Chromosome Evolution.</title>
        <authorList>
            <person name="Mudd A.B."/>
        </authorList>
    </citation>
    <scope>NUCLEOTIDE SEQUENCE</scope>
    <source>
        <strain evidence="16">1538</strain>
        <tissue evidence="16">Blood</tissue>
    </source>
</reference>